<proteinExistence type="predicted"/>
<protein>
    <submittedName>
        <fullName evidence="2">Uncharacterized protein</fullName>
    </submittedName>
</protein>
<dbReference type="AlphaFoldDB" id="A0A8J2MQX4"/>
<feature type="compositionally biased region" description="Basic and acidic residues" evidence="1">
    <location>
        <begin position="294"/>
        <end position="303"/>
    </location>
</feature>
<dbReference type="EMBL" id="CAJNRD030001123">
    <property type="protein sequence ID" value="CAG5103831.1"/>
    <property type="molecule type" value="Genomic_DNA"/>
</dbReference>
<keyword evidence="3" id="KW-1185">Reference proteome</keyword>
<gene>
    <name evidence="2" type="ORF">HICCMSTLAB_LOCUS11706</name>
</gene>
<sequence>MEQIRKAERDTRSLRLLSQNSEDSLATEEEDTIISHLRDSKLFTNSSSSSSSLELSMEDRNSYYACKYPRLARLEEVCSQIEQESERKFSRNVNSCKKLNFTIQDPNNSETLLSDSSTIAASESGYDAEESMSITIQTISDLLDHHINDINDSTSKSSSHTGSFQDSLLHESSLTSAQTSYRELKEILVPLSISEQKIEIFSDNGNLVQFQSRLIRTINKLPEEFQVELRTILEEPDENSHQSVDAFKSFLLQALNNSQSVHNERATYTVDNSSKSAKASTSTESSQSSFLHPESSKSAELKSSDLNDLSFNTIEKMCMKDELPRTPKPMPELTEEQKKALELCRKQELELLSVSPYSSSSKSSERSGSKSCVDSSRKARSLVCSEDPRPVSRSRASSYNWGIRREVLRADLRHSWRDSRSKNDEENKTLNKSYADEFMEKVNNYYEKSDWTKRLSEFEESSVEATPIDRTKSFKASKLSSKSAMGIRKKNCPKRKITTGFIKKRSLIPIYKPDFCKSATMSTAKVSCMLDMICSNSKEESKIPAEGEIVADASPGLFGKSPSSSLTPNGTPRSEKSESKSSGISNSEQLIPPIIITCSSPIIEANNLPSVEVINSPSITIIHSPSIKVIHSPYSSPEPKNYEKRQRRYFCSPGKMPAPKKKRIFFSTPKKENTCSKTSENKIKSSVDVYRKTSETKIKSPVGAYIRGDLSASFISDSNRVHEFLTKKS</sequence>
<evidence type="ECO:0000256" key="1">
    <source>
        <dbReference type="SAM" id="MobiDB-lite"/>
    </source>
</evidence>
<feature type="compositionally biased region" description="Polar residues" evidence="1">
    <location>
        <begin position="561"/>
        <end position="572"/>
    </location>
</feature>
<comment type="caution">
    <text evidence="2">The sequence shown here is derived from an EMBL/GenBank/DDBJ whole genome shotgun (WGS) entry which is preliminary data.</text>
</comment>
<evidence type="ECO:0000313" key="3">
    <source>
        <dbReference type="Proteomes" id="UP000786811"/>
    </source>
</evidence>
<name>A0A8J2MQX4_COTCN</name>
<dbReference type="OrthoDB" id="7690598at2759"/>
<feature type="region of interest" description="Disordered" evidence="1">
    <location>
        <begin position="554"/>
        <end position="585"/>
    </location>
</feature>
<feature type="region of interest" description="Disordered" evidence="1">
    <location>
        <begin position="1"/>
        <end position="28"/>
    </location>
</feature>
<organism evidence="2 3">
    <name type="scientific">Cotesia congregata</name>
    <name type="common">Parasitoid wasp</name>
    <name type="synonym">Apanteles congregatus</name>
    <dbReference type="NCBI Taxonomy" id="51543"/>
    <lineage>
        <taxon>Eukaryota</taxon>
        <taxon>Metazoa</taxon>
        <taxon>Ecdysozoa</taxon>
        <taxon>Arthropoda</taxon>
        <taxon>Hexapoda</taxon>
        <taxon>Insecta</taxon>
        <taxon>Pterygota</taxon>
        <taxon>Neoptera</taxon>
        <taxon>Endopterygota</taxon>
        <taxon>Hymenoptera</taxon>
        <taxon>Apocrita</taxon>
        <taxon>Ichneumonoidea</taxon>
        <taxon>Braconidae</taxon>
        <taxon>Microgastrinae</taxon>
        <taxon>Cotesia</taxon>
    </lineage>
</organism>
<evidence type="ECO:0000313" key="2">
    <source>
        <dbReference type="EMBL" id="CAG5103831.1"/>
    </source>
</evidence>
<feature type="region of interest" description="Disordered" evidence="1">
    <location>
        <begin position="267"/>
        <end position="303"/>
    </location>
</feature>
<reference evidence="2" key="1">
    <citation type="submission" date="2021-04" db="EMBL/GenBank/DDBJ databases">
        <authorList>
            <person name="Chebbi M.A.C M."/>
        </authorList>
    </citation>
    <scope>NUCLEOTIDE SEQUENCE</scope>
</reference>
<accession>A0A8J2MQX4</accession>
<dbReference type="Proteomes" id="UP000786811">
    <property type="component" value="Unassembled WGS sequence"/>
</dbReference>
<feature type="compositionally biased region" description="Basic and acidic residues" evidence="1">
    <location>
        <begin position="1"/>
        <end position="13"/>
    </location>
</feature>
<feature type="compositionally biased region" description="Low complexity" evidence="1">
    <location>
        <begin position="273"/>
        <end position="289"/>
    </location>
</feature>